<evidence type="ECO:0000313" key="3">
    <source>
        <dbReference type="EMBL" id="KAL0922985.1"/>
    </source>
</evidence>
<sequence length="190" mass="20978">MFYYYAIICISFLCCSLYVLQVFWLAVVGCKVIFFGRKMMLTALYWIFLFWVLTPGCPRMSLDYLGQSSPSRSRSFKDVLSAGSSSGDSLPSLTQGVFNGVPAVLLSDDEVLKLATPYKFTLVGKFTLGSLNGCKRPDPTRPNMAGSLAAPSTQYATRKAVVEELPFQQPEDKELLNLSSPSLMNSSFSD</sequence>
<keyword evidence="2" id="KW-1133">Transmembrane helix</keyword>
<protein>
    <submittedName>
        <fullName evidence="3">Uncharacterized protein</fullName>
    </submittedName>
</protein>
<evidence type="ECO:0000313" key="4">
    <source>
        <dbReference type="Proteomes" id="UP001552299"/>
    </source>
</evidence>
<proteinExistence type="predicted"/>
<feature type="region of interest" description="Disordered" evidence="1">
    <location>
        <begin position="166"/>
        <end position="190"/>
    </location>
</feature>
<keyword evidence="4" id="KW-1185">Reference proteome</keyword>
<evidence type="ECO:0000256" key="2">
    <source>
        <dbReference type="SAM" id="Phobius"/>
    </source>
</evidence>
<organism evidence="3 4">
    <name type="scientific">Dendrobium thyrsiflorum</name>
    <name type="common">Pinecone-like raceme dendrobium</name>
    <name type="synonym">Orchid</name>
    <dbReference type="NCBI Taxonomy" id="117978"/>
    <lineage>
        <taxon>Eukaryota</taxon>
        <taxon>Viridiplantae</taxon>
        <taxon>Streptophyta</taxon>
        <taxon>Embryophyta</taxon>
        <taxon>Tracheophyta</taxon>
        <taxon>Spermatophyta</taxon>
        <taxon>Magnoliopsida</taxon>
        <taxon>Liliopsida</taxon>
        <taxon>Asparagales</taxon>
        <taxon>Orchidaceae</taxon>
        <taxon>Epidendroideae</taxon>
        <taxon>Malaxideae</taxon>
        <taxon>Dendrobiinae</taxon>
        <taxon>Dendrobium</taxon>
    </lineage>
</organism>
<keyword evidence="2" id="KW-0472">Membrane</keyword>
<evidence type="ECO:0000256" key="1">
    <source>
        <dbReference type="SAM" id="MobiDB-lite"/>
    </source>
</evidence>
<feature type="transmembrane region" description="Helical" evidence="2">
    <location>
        <begin position="32"/>
        <end position="53"/>
    </location>
</feature>
<dbReference type="AlphaFoldDB" id="A0ABD0VE70"/>
<reference evidence="3 4" key="1">
    <citation type="journal article" date="2024" name="Plant Biotechnol. J.">
        <title>Dendrobium thyrsiflorum genome and its molecular insights into genes involved in important horticultural traits.</title>
        <authorList>
            <person name="Chen B."/>
            <person name="Wang J.Y."/>
            <person name="Zheng P.J."/>
            <person name="Li K.L."/>
            <person name="Liang Y.M."/>
            <person name="Chen X.F."/>
            <person name="Zhang C."/>
            <person name="Zhao X."/>
            <person name="He X."/>
            <person name="Zhang G.Q."/>
            <person name="Liu Z.J."/>
            <person name="Xu Q."/>
        </authorList>
    </citation>
    <scope>NUCLEOTIDE SEQUENCE [LARGE SCALE GENOMIC DNA]</scope>
    <source>
        <strain evidence="3">GZMU011</strain>
    </source>
</reference>
<feature type="transmembrane region" description="Helical" evidence="2">
    <location>
        <begin position="5"/>
        <end position="26"/>
    </location>
</feature>
<keyword evidence="2" id="KW-0812">Transmembrane</keyword>
<dbReference type="Proteomes" id="UP001552299">
    <property type="component" value="Unassembled WGS sequence"/>
</dbReference>
<gene>
    <name evidence="3" type="ORF">M5K25_007023</name>
</gene>
<comment type="caution">
    <text evidence="3">The sequence shown here is derived from an EMBL/GenBank/DDBJ whole genome shotgun (WGS) entry which is preliminary data.</text>
</comment>
<dbReference type="EMBL" id="JANQDX010000006">
    <property type="protein sequence ID" value="KAL0922985.1"/>
    <property type="molecule type" value="Genomic_DNA"/>
</dbReference>
<name>A0ABD0VE70_DENTH</name>
<accession>A0ABD0VE70</accession>
<feature type="compositionally biased region" description="Low complexity" evidence="1">
    <location>
        <begin position="176"/>
        <end position="190"/>
    </location>
</feature>